<name>A0ABY3RQT0_9MICO</name>
<evidence type="ECO:0000256" key="3">
    <source>
        <dbReference type="ARBA" id="ARBA00022989"/>
    </source>
</evidence>
<dbReference type="Pfam" id="PF05090">
    <property type="entry name" value="HTTM"/>
    <property type="match status" value="1"/>
</dbReference>
<reference evidence="8 9" key="1">
    <citation type="submission" date="2023-01" db="EMBL/GenBank/DDBJ databases">
        <title>Characterization of estradiol degrading bacteria Microbacterium sp. MZT7 and reveal degrading genes through genome analysis.</title>
        <authorList>
            <person name="Hao P."/>
            <person name="Gao Y."/>
        </authorList>
    </citation>
    <scope>NUCLEOTIDE SEQUENCE [LARGE SCALE GENOMIC DNA]</scope>
    <source>
        <strain evidence="8 9">MZT7</strain>
    </source>
</reference>
<organism evidence="8 9">
    <name type="scientific">Microbacterium resistens</name>
    <dbReference type="NCBI Taxonomy" id="156977"/>
    <lineage>
        <taxon>Bacteria</taxon>
        <taxon>Bacillati</taxon>
        <taxon>Actinomycetota</taxon>
        <taxon>Actinomycetes</taxon>
        <taxon>Micrococcales</taxon>
        <taxon>Microbacteriaceae</taxon>
        <taxon>Microbacterium</taxon>
    </lineage>
</organism>
<accession>A0ABY3RQT0</accession>
<dbReference type="InterPro" id="IPR052964">
    <property type="entry name" value="Sporulation_signal_mat"/>
</dbReference>
<feature type="transmembrane region" description="Helical" evidence="6">
    <location>
        <begin position="96"/>
        <end position="118"/>
    </location>
</feature>
<dbReference type="RefSeq" id="WP_231819209.1">
    <property type="nucleotide sequence ID" value="NZ_CP082781.1"/>
</dbReference>
<evidence type="ECO:0000256" key="1">
    <source>
        <dbReference type="ARBA" id="ARBA00004127"/>
    </source>
</evidence>
<feature type="compositionally biased region" description="Polar residues" evidence="5">
    <location>
        <begin position="1"/>
        <end position="13"/>
    </location>
</feature>
<keyword evidence="3 6" id="KW-1133">Transmembrane helix</keyword>
<evidence type="ECO:0000259" key="7">
    <source>
        <dbReference type="SMART" id="SM00752"/>
    </source>
</evidence>
<evidence type="ECO:0000313" key="9">
    <source>
        <dbReference type="Proteomes" id="UP001199642"/>
    </source>
</evidence>
<dbReference type="EMBL" id="CP082781">
    <property type="protein sequence ID" value="UGS25313.1"/>
    <property type="molecule type" value="Genomic_DNA"/>
</dbReference>
<comment type="subcellular location">
    <subcellularLocation>
        <location evidence="1">Endomembrane system</location>
        <topology evidence="1">Multi-pass membrane protein</topology>
    </subcellularLocation>
</comment>
<evidence type="ECO:0000256" key="4">
    <source>
        <dbReference type="ARBA" id="ARBA00023136"/>
    </source>
</evidence>
<keyword evidence="4 6" id="KW-0472">Membrane</keyword>
<keyword evidence="2 6" id="KW-0812">Transmembrane</keyword>
<evidence type="ECO:0000256" key="6">
    <source>
        <dbReference type="SAM" id="Phobius"/>
    </source>
</evidence>
<dbReference type="PANTHER" id="PTHR39535:SF2">
    <property type="entry name" value="HTTM DOMAIN-CONTAINING PROTEIN"/>
    <property type="match status" value="1"/>
</dbReference>
<feature type="transmembrane region" description="Helical" evidence="6">
    <location>
        <begin position="373"/>
        <end position="395"/>
    </location>
</feature>
<evidence type="ECO:0000256" key="2">
    <source>
        <dbReference type="ARBA" id="ARBA00022692"/>
    </source>
</evidence>
<evidence type="ECO:0000313" key="8">
    <source>
        <dbReference type="EMBL" id="UGS25313.1"/>
    </source>
</evidence>
<dbReference type="Proteomes" id="UP001199642">
    <property type="component" value="Chromosome"/>
</dbReference>
<dbReference type="InterPro" id="IPR053934">
    <property type="entry name" value="HTTM_dom"/>
</dbReference>
<dbReference type="PANTHER" id="PTHR39535">
    <property type="entry name" value="SPORULATION-DELAYING PROTEIN SDPB"/>
    <property type="match status" value="1"/>
</dbReference>
<feature type="region of interest" description="Disordered" evidence="5">
    <location>
        <begin position="1"/>
        <end position="78"/>
    </location>
</feature>
<feature type="transmembrane region" description="Helical" evidence="6">
    <location>
        <begin position="193"/>
        <end position="211"/>
    </location>
</feature>
<feature type="transmembrane region" description="Helical" evidence="6">
    <location>
        <begin position="130"/>
        <end position="150"/>
    </location>
</feature>
<proteinExistence type="predicted"/>
<sequence length="438" mass="46986">MSRPSGTSDARTTANAPASDAKNAKAARKTKAAETADAAATGATTAAPVRPAEVPAETEPATPTPTETPGAGTPAPGIERAGAAAEVTATTRVLTFAGSMIAGLWNMVVTGLAAIFAWIETWLYGEKKALYGLAVTRILFGVTALGLLAANFGTRLYTFGSGSAWNGEMAEPVSDFPKIWIFSTFHAVMGNDVLYTLMYLLLGVLAVLFVLGWRFRIVLPVFFCLWVGFIEANDMVGDQGDNMFRIALLLLFFADPAARWSLDARRRARKGEWFEPGSQPAILGTVFHNLALVALTAQVCFVYASGALFKAAGSPWSEGYAVYNPLHTMRFGTWPVLSDLVTAWGPAVTMMTWGSIILQVAFPLALLLRPTRLVALVGILSFHIGIAVLMGLPWFSLTMIAIDSIFIRDRSWERLHDGVVRRWRAAGKAPAASPPATA</sequence>
<evidence type="ECO:0000256" key="5">
    <source>
        <dbReference type="SAM" id="MobiDB-lite"/>
    </source>
</evidence>
<keyword evidence="9" id="KW-1185">Reference proteome</keyword>
<dbReference type="SMART" id="SM00752">
    <property type="entry name" value="HTTM"/>
    <property type="match status" value="1"/>
</dbReference>
<feature type="transmembrane region" description="Helical" evidence="6">
    <location>
        <begin position="343"/>
        <end position="366"/>
    </location>
</feature>
<feature type="compositionally biased region" description="Low complexity" evidence="5">
    <location>
        <begin position="33"/>
        <end position="76"/>
    </location>
</feature>
<feature type="domain" description="HTTM-like" evidence="7">
    <location>
        <begin position="130"/>
        <end position="411"/>
    </location>
</feature>
<dbReference type="InterPro" id="IPR011020">
    <property type="entry name" value="HTTM-like"/>
</dbReference>
<feature type="transmembrane region" description="Helical" evidence="6">
    <location>
        <begin position="282"/>
        <end position="304"/>
    </location>
</feature>
<protein>
    <submittedName>
        <fullName evidence="8">HTTM domain-containing protein</fullName>
    </submittedName>
</protein>
<feature type="transmembrane region" description="Helical" evidence="6">
    <location>
        <begin position="243"/>
        <end position="262"/>
    </location>
</feature>
<gene>
    <name evidence="8" type="ORF">K8F61_11515</name>
</gene>